<comment type="caution">
    <text evidence="2">The sequence shown here is derived from an EMBL/GenBank/DDBJ whole genome shotgun (WGS) entry which is preliminary data.</text>
</comment>
<name>A0ABQ7U9P2_SOLTU</name>
<organism evidence="2 3">
    <name type="scientific">Solanum tuberosum</name>
    <name type="common">Potato</name>
    <dbReference type="NCBI Taxonomy" id="4113"/>
    <lineage>
        <taxon>Eukaryota</taxon>
        <taxon>Viridiplantae</taxon>
        <taxon>Streptophyta</taxon>
        <taxon>Embryophyta</taxon>
        <taxon>Tracheophyta</taxon>
        <taxon>Spermatophyta</taxon>
        <taxon>Magnoliopsida</taxon>
        <taxon>eudicotyledons</taxon>
        <taxon>Gunneridae</taxon>
        <taxon>Pentapetalae</taxon>
        <taxon>asterids</taxon>
        <taxon>lamiids</taxon>
        <taxon>Solanales</taxon>
        <taxon>Solanaceae</taxon>
        <taxon>Solanoideae</taxon>
        <taxon>Solaneae</taxon>
        <taxon>Solanum</taxon>
    </lineage>
</organism>
<evidence type="ECO:0000313" key="3">
    <source>
        <dbReference type="Proteomes" id="UP000826656"/>
    </source>
</evidence>
<evidence type="ECO:0000313" key="2">
    <source>
        <dbReference type="EMBL" id="KAH0742997.1"/>
    </source>
</evidence>
<feature type="coiled-coil region" evidence="1">
    <location>
        <begin position="38"/>
        <end position="92"/>
    </location>
</feature>
<protein>
    <submittedName>
        <fullName evidence="2">Uncharacterized protein</fullName>
    </submittedName>
</protein>
<proteinExistence type="predicted"/>
<keyword evidence="1" id="KW-0175">Coiled coil</keyword>
<dbReference type="EMBL" id="JAIVGD010000023">
    <property type="protein sequence ID" value="KAH0742997.1"/>
    <property type="molecule type" value="Genomic_DNA"/>
</dbReference>
<keyword evidence="3" id="KW-1185">Reference proteome</keyword>
<dbReference type="Proteomes" id="UP000826656">
    <property type="component" value="Unassembled WGS sequence"/>
</dbReference>
<sequence>MEWAMGISSLKYLNMEWAMSNLVECECIERKSGPLCKMSQLVLEQDQLKHELEEMTAQLLKAQIEGPGTEAVKELRLQNTALLAHNATLQEKAIKDNDEANARLTLVIKSLSHQPPSS</sequence>
<gene>
    <name evidence="2" type="ORF">KY290_030990</name>
</gene>
<accession>A0ABQ7U9P2</accession>
<evidence type="ECO:0000256" key="1">
    <source>
        <dbReference type="SAM" id="Coils"/>
    </source>
</evidence>
<reference evidence="2 3" key="1">
    <citation type="journal article" date="2021" name="bioRxiv">
        <title>Chromosome-scale and haplotype-resolved genome assembly of a tetraploid potato cultivar.</title>
        <authorList>
            <person name="Sun H."/>
            <person name="Jiao W.-B."/>
            <person name="Krause K."/>
            <person name="Campoy J.A."/>
            <person name="Goel M."/>
            <person name="Folz-Donahue K."/>
            <person name="Kukat C."/>
            <person name="Huettel B."/>
            <person name="Schneeberger K."/>
        </authorList>
    </citation>
    <scope>NUCLEOTIDE SEQUENCE [LARGE SCALE GENOMIC DNA]</scope>
    <source>
        <strain evidence="2">SolTubOtavaFocal</strain>
        <tissue evidence="2">Leaves</tissue>
    </source>
</reference>